<feature type="compositionally biased region" description="Pro residues" evidence="1">
    <location>
        <begin position="87"/>
        <end position="100"/>
    </location>
</feature>
<evidence type="ECO:0000313" key="3">
    <source>
        <dbReference type="Proteomes" id="UP000827892"/>
    </source>
</evidence>
<feature type="region of interest" description="Disordered" evidence="1">
    <location>
        <begin position="79"/>
        <end position="104"/>
    </location>
</feature>
<evidence type="ECO:0000256" key="1">
    <source>
        <dbReference type="SAM" id="MobiDB-lite"/>
    </source>
</evidence>
<evidence type="ECO:0000313" key="2">
    <source>
        <dbReference type="EMBL" id="ULT81385.1"/>
    </source>
</evidence>
<dbReference type="InterPro" id="IPR013761">
    <property type="entry name" value="SAM/pointed_sf"/>
</dbReference>
<dbReference type="EMBL" id="CP090896">
    <property type="protein sequence ID" value="ULT81385.1"/>
    <property type="molecule type" value="Genomic_DNA"/>
</dbReference>
<dbReference type="RefSeq" id="XP_002644197.2">
    <property type="nucleotide sequence ID" value="XM_002644151.2"/>
</dbReference>
<dbReference type="Proteomes" id="UP000827892">
    <property type="component" value="Chromosome X"/>
</dbReference>
<protein>
    <recommendedName>
        <fullName evidence="4">SAM domain-containing protein</fullName>
    </recommendedName>
</protein>
<gene>
    <name evidence="2" type="ORF">L3Y34_011343</name>
</gene>
<organism evidence="2 3">
    <name type="scientific">Caenorhabditis briggsae</name>
    <dbReference type="NCBI Taxonomy" id="6238"/>
    <lineage>
        <taxon>Eukaryota</taxon>
        <taxon>Metazoa</taxon>
        <taxon>Ecdysozoa</taxon>
        <taxon>Nematoda</taxon>
        <taxon>Chromadorea</taxon>
        <taxon>Rhabditida</taxon>
        <taxon>Rhabditina</taxon>
        <taxon>Rhabditomorpha</taxon>
        <taxon>Rhabditoidea</taxon>
        <taxon>Rhabditidae</taxon>
        <taxon>Peloderinae</taxon>
        <taxon>Caenorhabditis</taxon>
    </lineage>
</organism>
<proteinExistence type="predicted"/>
<accession>A0AAE9CUC5</accession>
<dbReference type="AlphaFoldDB" id="A0AAE9CUC5"/>
<name>A0AAE9CUC5_CAEBR</name>
<evidence type="ECO:0008006" key="4">
    <source>
        <dbReference type="Google" id="ProtNLM"/>
    </source>
</evidence>
<sequence length="192" mass="22015">MPVSTNFLDLEQFSLVIIMNNYWVDPVDEYFVGDYFEFRFAGPAELRPPPEVKVPANLIPAPVDDSALKAAGPLEKDIKIEPEDPDFPPSKPPTPPPKPPAKFYLPPGRSTNVSLWTEEDLRRWVAMFLKRKEHVETFKILERLEIDGDVLQSIYENKPAHTTFGINLEDFEAIQAHAHELFKVNKKVKYEP</sequence>
<reference evidence="2 3" key="1">
    <citation type="submission" date="2022-05" db="EMBL/GenBank/DDBJ databases">
        <title>Chromosome-level reference genomes for two strains of Caenorhabditis briggsae: an improved platform for comparative genomics.</title>
        <authorList>
            <person name="Stevens L."/>
            <person name="Andersen E.C."/>
        </authorList>
    </citation>
    <scope>NUCLEOTIDE SEQUENCE [LARGE SCALE GENOMIC DNA]</scope>
    <source>
        <strain evidence="2">QX1410_ONT</strain>
        <tissue evidence="2">Whole-organism</tissue>
    </source>
</reference>
<dbReference type="Gene3D" id="1.10.150.50">
    <property type="entry name" value="Transcription Factor, Ets-1"/>
    <property type="match status" value="1"/>
</dbReference>
<dbReference type="KEGG" id="cbr:CBG_17183"/>
<dbReference type="SUPFAM" id="SSF47769">
    <property type="entry name" value="SAM/Pointed domain"/>
    <property type="match status" value="1"/>
</dbReference>